<reference evidence="1 2" key="1">
    <citation type="journal article" date="2009" name="PLoS ONE">
        <title>Genome sequence of the pathogenic intestinal spirochete Brachyspira hyodysenteriae reveals adaptations to its lifestyle in the porcine large intestine.</title>
        <authorList>
            <person name="Bellgard M.I."/>
            <person name="Wanchanthuek P."/>
            <person name="La T."/>
            <person name="Ryan K."/>
            <person name="Moolhuijzen P."/>
            <person name="Albertyn Z."/>
            <person name="Shaban B."/>
            <person name="Motro Y."/>
            <person name="Dunn D.S."/>
            <person name="Schibeci D."/>
            <person name="Hunter A."/>
            <person name="Barrero R."/>
            <person name="Phillips N.D."/>
            <person name="Hampson D.J."/>
        </authorList>
    </citation>
    <scope>NUCLEOTIDE SEQUENCE [LARGE SCALE GENOMIC DNA]</scope>
    <source>
        <strain evidence="2">ATCC 49526 / WA1</strain>
    </source>
</reference>
<accession>A0A3B6VET0</accession>
<dbReference type="GeneID" id="63963514"/>
<organism evidence="1 2">
    <name type="scientific">Brachyspira hyodysenteriae (strain ATCC 49526 / WA1)</name>
    <dbReference type="NCBI Taxonomy" id="565034"/>
    <lineage>
        <taxon>Bacteria</taxon>
        <taxon>Pseudomonadati</taxon>
        <taxon>Spirochaetota</taxon>
        <taxon>Spirochaetia</taxon>
        <taxon>Brachyspirales</taxon>
        <taxon>Brachyspiraceae</taxon>
        <taxon>Brachyspira</taxon>
    </lineage>
</organism>
<evidence type="ECO:0000313" key="2">
    <source>
        <dbReference type="Proteomes" id="UP000001803"/>
    </source>
</evidence>
<dbReference type="Proteomes" id="UP000001803">
    <property type="component" value="Chromosome"/>
</dbReference>
<gene>
    <name evidence="1" type="ordered locus">BHWA1_02369</name>
</gene>
<sequence>MSADDQEIKSDMKILVDEQGITLSIIVNGKQIDSTTMTNDVIIKVSDNIYKNKTVIKNGQAVYIEFIFTDTAVIMNNYTEGELINSLILEKQ</sequence>
<proteinExistence type="predicted"/>
<dbReference type="KEGG" id="bhy:BHWA1_02369"/>
<dbReference type="RefSeq" id="WP_012671853.1">
    <property type="nucleotide sequence ID" value="NC_012225.1"/>
</dbReference>
<dbReference type="AlphaFoldDB" id="A0A3B6VET0"/>
<name>A0A3B6VET0_BRAHW</name>
<evidence type="ECO:0000313" key="1">
    <source>
        <dbReference type="EMBL" id="ACN84823.1"/>
    </source>
</evidence>
<keyword evidence="2" id="KW-1185">Reference proteome</keyword>
<dbReference type="STRING" id="565034.BHWA1_02369"/>
<dbReference type="EMBL" id="CP001357">
    <property type="protein sequence ID" value="ACN84823.1"/>
    <property type="molecule type" value="Genomic_DNA"/>
</dbReference>
<protein>
    <submittedName>
        <fullName evidence="1">Uncharacterized protein</fullName>
    </submittedName>
</protein>